<evidence type="ECO:0000313" key="1">
    <source>
        <dbReference type="EMBL" id="MBT9809876.1"/>
    </source>
</evidence>
<protein>
    <recommendedName>
        <fullName evidence="3">Alpha-L-rhamnosidase</fullName>
    </recommendedName>
</protein>
<accession>A0AA41K4X5</accession>
<dbReference type="PANTHER" id="PTHR36848:SF2">
    <property type="entry name" value="SECRETED PROTEIN"/>
    <property type="match status" value="1"/>
</dbReference>
<dbReference type="RefSeq" id="WP_117450817.1">
    <property type="nucleotide sequence ID" value="NZ_CABJDD010000003.1"/>
</dbReference>
<dbReference type="PANTHER" id="PTHR36848">
    <property type="entry name" value="DNA-BINDING PROTEIN (PUTATIVE SECRETED PROTEIN)-RELATED"/>
    <property type="match status" value="1"/>
</dbReference>
<evidence type="ECO:0000313" key="2">
    <source>
        <dbReference type="Proteomes" id="UP000708338"/>
    </source>
</evidence>
<dbReference type="AlphaFoldDB" id="A0AA41K4X5"/>
<sequence>MQKDFFKSPEQVREWNEAQVPLWFWNDRLKRDELVRQMSIMSEKGITCSAPHARSGFEGGYLDDAWMEHIKTVIEYKTRHSETMWLYDEFNWPAGIANGQVTRHEAFREKYLSIQMFHVGSGVRFRRQPEDICRTGKTAPDDPVRDREGRRSINNLFCYDAKTMEPLDIRQFQPDDKSGCLFNLSENDFEICRDRDTIVFEARIQTELYQGEGMLTPDYLNKEATEYFLETTYEAYYKRFPDAFGSVITASFNDETRFCHAFPWTDRLLELFEERFGYRLEERLPDLVLPGCEAGRTRCDYFQLISDLYREHYHRTIREWCEAHNIDYCPHLLGEETMAGQVRFSGDFMRQFREFGRPGVDHLGKGIGSLNIKFAASAAEVYGKSGLVCEAFAASGWELTFEEYIRMISWLYSQGVMTITNHGFFYSIRGFRKDDWPPSQFFQWQEWEHMDQANRMCRRIYGMTEDCRRKTDVLIYHPTESYWMHYIADQGFRHGYHMGPVIEDERAAAIDREEQCLLHKLQEKNRDFTMVPSDAAELFDVKDKMLVNRITGQSYQAFILPMCEVLPQEMARLLETFAGRGGRIAVVESVPAYGGNRKEDETVKRCVNHIMESSQTEFFEAMDGDQICKWLDQACPRTLKIVAGPAECRKNIRHYPDWISDPYIHTGEDMDGISWCLFEGNERKYYFINYTKEIQNLVVDVKAGKHPEIWDPFTGRIEPADVVSEAESEWGHGFRINMELPQGYGIFLVTSG</sequence>
<dbReference type="Proteomes" id="UP000708338">
    <property type="component" value="Unassembled WGS sequence"/>
</dbReference>
<proteinExistence type="predicted"/>
<reference evidence="1" key="1">
    <citation type="journal article" date="2021" name="Gut Microbes">
        <title>A synthetic consortium of 100 gut commensals modulates the composition and function in a colon model of the microbiome of elderly subjects.</title>
        <authorList>
            <person name="Perez M."/>
            <person name="Ntemiri A."/>
            <person name="Tan H."/>
            <person name="Harris H.M.B."/>
            <person name="Roager H.M."/>
            <person name="Ribiere C."/>
            <person name="O'Toole P.W."/>
        </authorList>
    </citation>
    <scope>NUCLEOTIDE SEQUENCE</scope>
    <source>
        <strain evidence="1">MCC335</strain>
    </source>
</reference>
<evidence type="ECO:0008006" key="3">
    <source>
        <dbReference type="Google" id="ProtNLM"/>
    </source>
</evidence>
<comment type="caution">
    <text evidence="1">The sequence shown here is derived from an EMBL/GenBank/DDBJ whole genome shotgun (WGS) entry which is preliminary data.</text>
</comment>
<dbReference type="InterPro" id="IPR053161">
    <property type="entry name" value="Ulvan_degrading_GH"/>
</dbReference>
<dbReference type="EMBL" id="WQPS01000012">
    <property type="protein sequence ID" value="MBT9809876.1"/>
    <property type="molecule type" value="Genomic_DNA"/>
</dbReference>
<name>A0AA41K4X5_9FIRM</name>
<dbReference type="Pfam" id="PF17132">
    <property type="entry name" value="Glyco_hydro_106"/>
    <property type="match status" value="1"/>
</dbReference>
<gene>
    <name evidence="1" type="ORF">GPL26_09515</name>
</gene>
<organism evidence="1 2">
    <name type="scientific">Enterocloster citroniae</name>
    <dbReference type="NCBI Taxonomy" id="358743"/>
    <lineage>
        <taxon>Bacteria</taxon>
        <taxon>Bacillati</taxon>
        <taxon>Bacillota</taxon>
        <taxon>Clostridia</taxon>
        <taxon>Lachnospirales</taxon>
        <taxon>Lachnospiraceae</taxon>
        <taxon>Enterocloster</taxon>
    </lineage>
</organism>